<keyword evidence="3" id="KW-0309">Germination</keyword>
<dbReference type="PANTHER" id="PTHR35789:SF1">
    <property type="entry name" value="SPORE GERMINATION PROTEIN B3"/>
    <property type="match status" value="1"/>
</dbReference>
<dbReference type="AlphaFoldDB" id="A0A3A6PAL0"/>
<comment type="similarity">
    <text evidence="2">Belongs to the GerABKC lipoprotein family.</text>
</comment>
<dbReference type="PROSITE" id="PS51257">
    <property type="entry name" value="PROKAR_LIPOPROTEIN"/>
    <property type="match status" value="1"/>
</dbReference>
<organism evidence="10 11">
    <name type="scientific">Paenibacillus pinisoli</name>
    <dbReference type="NCBI Taxonomy" id="1276110"/>
    <lineage>
        <taxon>Bacteria</taxon>
        <taxon>Bacillati</taxon>
        <taxon>Bacillota</taxon>
        <taxon>Bacilli</taxon>
        <taxon>Bacillales</taxon>
        <taxon>Paenibacillaceae</taxon>
        <taxon>Paenibacillus</taxon>
    </lineage>
</organism>
<dbReference type="OrthoDB" id="9816067at2"/>
<dbReference type="EMBL" id="QXQB01000009">
    <property type="protein sequence ID" value="RJX36770.1"/>
    <property type="molecule type" value="Genomic_DNA"/>
</dbReference>
<accession>A0A3A6PAL0</accession>
<keyword evidence="4" id="KW-0732">Signal</keyword>
<gene>
    <name evidence="10" type="ORF">D3P09_26400</name>
</gene>
<feature type="domain" description="Spore germination GerAC-like C-terminal" evidence="8">
    <location>
        <begin position="241"/>
        <end position="412"/>
    </location>
</feature>
<keyword evidence="11" id="KW-1185">Reference proteome</keyword>
<comment type="subcellular location">
    <subcellularLocation>
        <location evidence="1">Membrane</location>
        <topology evidence="1">Lipid-anchor</topology>
    </subcellularLocation>
</comment>
<dbReference type="Pfam" id="PF25198">
    <property type="entry name" value="Spore_GerAC_N"/>
    <property type="match status" value="1"/>
</dbReference>
<dbReference type="Gene3D" id="3.30.300.210">
    <property type="entry name" value="Nutrient germinant receptor protein C, domain 3"/>
    <property type="match status" value="1"/>
</dbReference>
<name>A0A3A6PAL0_9BACL</name>
<dbReference type="PANTHER" id="PTHR35789">
    <property type="entry name" value="SPORE GERMINATION PROTEIN B3"/>
    <property type="match status" value="1"/>
</dbReference>
<feature type="domain" description="Spore germination protein N-terminal" evidence="9">
    <location>
        <begin position="28"/>
        <end position="232"/>
    </location>
</feature>
<evidence type="ECO:0000256" key="2">
    <source>
        <dbReference type="ARBA" id="ARBA00007886"/>
    </source>
</evidence>
<evidence type="ECO:0000259" key="9">
    <source>
        <dbReference type="Pfam" id="PF25198"/>
    </source>
</evidence>
<dbReference type="InterPro" id="IPR057336">
    <property type="entry name" value="GerAC_N"/>
</dbReference>
<evidence type="ECO:0000256" key="7">
    <source>
        <dbReference type="ARBA" id="ARBA00023288"/>
    </source>
</evidence>
<keyword evidence="6" id="KW-0564">Palmitate</keyword>
<dbReference type="InterPro" id="IPR046953">
    <property type="entry name" value="Spore_GerAC-like_C"/>
</dbReference>
<dbReference type="Proteomes" id="UP000267798">
    <property type="component" value="Unassembled WGS sequence"/>
</dbReference>
<evidence type="ECO:0000256" key="5">
    <source>
        <dbReference type="ARBA" id="ARBA00023136"/>
    </source>
</evidence>
<dbReference type="NCBIfam" id="TIGR02887">
    <property type="entry name" value="spore_ger_x_C"/>
    <property type="match status" value="1"/>
</dbReference>
<protein>
    <submittedName>
        <fullName evidence="10">Ger(X)C family spore germination protein</fullName>
    </submittedName>
</protein>
<evidence type="ECO:0000256" key="4">
    <source>
        <dbReference type="ARBA" id="ARBA00022729"/>
    </source>
</evidence>
<evidence type="ECO:0000256" key="1">
    <source>
        <dbReference type="ARBA" id="ARBA00004635"/>
    </source>
</evidence>
<reference evidence="10 11" key="1">
    <citation type="submission" date="2018-09" db="EMBL/GenBank/DDBJ databases">
        <title>Paenibacillus aracenensis nov. sp. isolated from a cave in southern Spain.</title>
        <authorList>
            <person name="Jurado V."/>
            <person name="Gutierrez-Patricio S."/>
            <person name="Gonzalez-Pimentel J.L."/>
            <person name="Miller A.Z."/>
            <person name="Laiz L."/>
            <person name="Saiz-Jimenez C."/>
        </authorList>
    </citation>
    <scope>NUCLEOTIDE SEQUENCE [LARGE SCALE GENOMIC DNA]</scope>
    <source>
        <strain evidence="10 11">JCM 19203</strain>
    </source>
</reference>
<keyword evidence="7" id="KW-0449">Lipoprotein</keyword>
<evidence type="ECO:0000256" key="6">
    <source>
        <dbReference type="ARBA" id="ARBA00023139"/>
    </source>
</evidence>
<dbReference type="GO" id="GO:0016020">
    <property type="term" value="C:membrane"/>
    <property type="evidence" value="ECO:0007669"/>
    <property type="project" value="UniProtKB-SubCell"/>
</dbReference>
<dbReference type="RefSeq" id="WP_120114438.1">
    <property type="nucleotide sequence ID" value="NZ_QXQB01000009.1"/>
</dbReference>
<evidence type="ECO:0000256" key="3">
    <source>
        <dbReference type="ARBA" id="ARBA00022544"/>
    </source>
</evidence>
<sequence length="416" mass="46546">MKSMAARRSLQLFGVLLLFVPVLSGCWDRLEIDDRAVVLGVSIDEAENEEAARKEENEVSHVRGSLPPPKEGMVKVGVQIALPGQIPLGPGEAGGSAGSSPNRTVWVIHVVGHSINDAFMNLQQQVSSKLFFGHLRIIVISEEVAKKDMSNINDFFRRNAEVRRMAWMMVSKGKAFALMNAAPRLERIPTLYLMSTLDNAIKMGKFPKDYLGQYWSNSSKKGQEGFLPYVDIKEQDNVEIQGLAYFCGERLVGVTKPMEISGFLGLRGINPAGYRAVVLLDKDDLTTAVMTNVTHRHSKIDLSIKDGKPYFKIKVELEANLAEKMGHGISLEDPASIAMIERKQEEGSVQFYKNIIAKTQSKSSDIFGFGEMVRAKKPGYWHQYVGSKEKWQEMYKQTTFDIEVAVRIRRIGMKAI</sequence>
<dbReference type="Pfam" id="PF05504">
    <property type="entry name" value="Spore_GerAC"/>
    <property type="match status" value="1"/>
</dbReference>
<dbReference type="GO" id="GO:0009847">
    <property type="term" value="P:spore germination"/>
    <property type="evidence" value="ECO:0007669"/>
    <property type="project" value="InterPro"/>
</dbReference>
<evidence type="ECO:0000313" key="10">
    <source>
        <dbReference type="EMBL" id="RJX36770.1"/>
    </source>
</evidence>
<evidence type="ECO:0000259" key="8">
    <source>
        <dbReference type="Pfam" id="PF05504"/>
    </source>
</evidence>
<evidence type="ECO:0000313" key="11">
    <source>
        <dbReference type="Proteomes" id="UP000267798"/>
    </source>
</evidence>
<dbReference type="InterPro" id="IPR008844">
    <property type="entry name" value="Spore_GerAC-like"/>
</dbReference>
<proteinExistence type="inferred from homology"/>
<comment type="caution">
    <text evidence="10">The sequence shown here is derived from an EMBL/GenBank/DDBJ whole genome shotgun (WGS) entry which is preliminary data.</text>
</comment>
<dbReference type="InterPro" id="IPR038501">
    <property type="entry name" value="Spore_GerAC_C_sf"/>
</dbReference>
<keyword evidence="5" id="KW-0472">Membrane</keyword>